<dbReference type="AlphaFoldDB" id="A0A9P3LEI2"/>
<name>A0A9P3LEI2_9APHY</name>
<dbReference type="SUPFAM" id="SSF47072">
    <property type="entry name" value="Cysteine alpha-hairpin motif"/>
    <property type="match status" value="1"/>
</dbReference>
<keyword evidence="7" id="KW-1185">Reference proteome</keyword>
<reference evidence="6 7" key="1">
    <citation type="submission" date="2021-08" db="EMBL/GenBank/DDBJ databases">
        <title>Draft Genome Sequence of Phanerochaete sordida strain YK-624.</title>
        <authorList>
            <person name="Mori T."/>
            <person name="Dohra H."/>
            <person name="Suzuki T."/>
            <person name="Kawagishi H."/>
            <person name="Hirai H."/>
        </authorList>
    </citation>
    <scope>NUCLEOTIDE SEQUENCE [LARGE SCALE GENOMIC DNA]</scope>
    <source>
        <strain evidence="6 7">YK-624</strain>
    </source>
</reference>
<comment type="subcellular location">
    <subcellularLocation>
        <location evidence="2">Mitochondrion intermembrane space</location>
    </subcellularLocation>
</comment>
<dbReference type="PANTHER" id="PTHR46811:SF1">
    <property type="entry name" value="COILED-COIL-HELIX-COILED-COIL-HELIX DOMAIN-CONTAINING PROTEIN 7"/>
    <property type="match status" value="1"/>
</dbReference>
<evidence type="ECO:0000313" key="7">
    <source>
        <dbReference type="Proteomes" id="UP000703269"/>
    </source>
</evidence>
<comment type="function">
    <text evidence="1">Required for the assembly of cytochrome c oxidase.</text>
</comment>
<keyword evidence="4" id="KW-1015">Disulfide bond</keyword>
<dbReference type="EMBL" id="BPQB01000019">
    <property type="protein sequence ID" value="GJE91017.1"/>
    <property type="molecule type" value="Genomic_DNA"/>
</dbReference>
<dbReference type="PROSITE" id="PS51808">
    <property type="entry name" value="CHCH"/>
    <property type="match status" value="1"/>
</dbReference>
<dbReference type="Proteomes" id="UP000703269">
    <property type="component" value="Unassembled WGS sequence"/>
</dbReference>
<proteinExistence type="predicted"/>
<protein>
    <submittedName>
        <fullName evidence="6">Coiled-coil-helix-coiled-coil-helix domain-containing protein</fullName>
    </submittedName>
</protein>
<dbReference type="InterPro" id="IPR048280">
    <property type="entry name" value="COX6B-like"/>
</dbReference>
<dbReference type="PANTHER" id="PTHR46811">
    <property type="entry name" value="COILED-COIL-HELIX-COILED-COIL-HELIX DOMAIN-CONTAINING PROTEIN 7"/>
    <property type="match status" value="1"/>
</dbReference>
<evidence type="ECO:0000256" key="5">
    <source>
        <dbReference type="SAM" id="MobiDB-lite"/>
    </source>
</evidence>
<evidence type="ECO:0000256" key="3">
    <source>
        <dbReference type="ARBA" id="ARBA00023128"/>
    </source>
</evidence>
<evidence type="ECO:0000256" key="4">
    <source>
        <dbReference type="ARBA" id="ARBA00023157"/>
    </source>
</evidence>
<dbReference type="GO" id="GO:0033108">
    <property type="term" value="P:mitochondrial respiratory chain complex assembly"/>
    <property type="evidence" value="ECO:0007669"/>
    <property type="project" value="TreeGrafter"/>
</dbReference>
<evidence type="ECO:0000256" key="1">
    <source>
        <dbReference type="ARBA" id="ARBA00003875"/>
    </source>
</evidence>
<dbReference type="Gene3D" id="1.10.287.1130">
    <property type="entry name" value="CytochromE C oxidase copper chaperone"/>
    <property type="match status" value="1"/>
</dbReference>
<organism evidence="6 7">
    <name type="scientific">Phanerochaete sordida</name>
    <dbReference type="NCBI Taxonomy" id="48140"/>
    <lineage>
        <taxon>Eukaryota</taxon>
        <taxon>Fungi</taxon>
        <taxon>Dikarya</taxon>
        <taxon>Basidiomycota</taxon>
        <taxon>Agaricomycotina</taxon>
        <taxon>Agaricomycetes</taxon>
        <taxon>Polyporales</taxon>
        <taxon>Phanerochaetaceae</taxon>
        <taxon>Phanerochaete</taxon>
    </lineage>
</organism>
<evidence type="ECO:0000313" key="6">
    <source>
        <dbReference type="EMBL" id="GJE91017.1"/>
    </source>
</evidence>
<dbReference type="InterPro" id="IPR009069">
    <property type="entry name" value="Cys_alpha_HP_mot_SF"/>
</dbReference>
<comment type="caution">
    <text evidence="6">The sequence shown here is derived from an EMBL/GenBank/DDBJ whole genome shotgun (WGS) entry which is preliminary data.</text>
</comment>
<keyword evidence="3" id="KW-0496">Mitochondrion</keyword>
<dbReference type="Pfam" id="PF02297">
    <property type="entry name" value="COX6B"/>
    <property type="match status" value="1"/>
</dbReference>
<dbReference type="GO" id="GO:0005758">
    <property type="term" value="C:mitochondrial intermembrane space"/>
    <property type="evidence" value="ECO:0007669"/>
    <property type="project" value="UniProtKB-SubCell"/>
</dbReference>
<feature type="region of interest" description="Disordered" evidence="5">
    <location>
        <begin position="1"/>
        <end position="28"/>
    </location>
</feature>
<evidence type="ECO:0000256" key="2">
    <source>
        <dbReference type="ARBA" id="ARBA00004569"/>
    </source>
</evidence>
<sequence>MSTTGSADLPHPSDNVTPLPYQEKFNKNRPHTKFVDPCEKAAKASYACMDKNDYDRDSCSAYFAAYRECKRTWMAQLKADRRAGLID</sequence>
<accession>A0A9P3LEI2</accession>
<gene>
    <name evidence="6" type="ORF">PsYK624_071650</name>
</gene>
<dbReference type="InterPro" id="IPR051040">
    <property type="entry name" value="COX23"/>
</dbReference>
<dbReference type="OrthoDB" id="9971592at2759"/>